<comment type="catalytic activity">
    <reaction evidence="1">
        <text>ATP + protein L-histidine = ADP + protein N-phospho-L-histidine.</text>
        <dbReference type="EC" id="2.7.13.3"/>
    </reaction>
</comment>
<evidence type="ECO:0000313" key="4">
    <source>
        <dbReference type="EMBL" id="MCZ4522343.1"/>
    </source>
</evidence>
<dbReference type="RefSeq" id="WP_269608756.1">
    <property type="nucleotide sequence ID" value="NZ_JAPWIJ010000060.1"/>
</dbReference>
<gene>
    <name evidence="4" type="ORF">O4220_27815</name>
</gene>
<evidence type="ECO:0000256" key="2">
    <source>
        <dbReference type="ARBA" id="ARBA00004236"/>
    </source>
</evidence>
<accession>A0ABT4MMW1</accession>
<dbReference type="Gene3D" id="1.10.287.130">
    <property type="match status" value="1"/>
</dbReference>
<feature type="non-terminal residue" evidence="4">
    <location>
        <position position="1"/>
    </location>
</feature>
<dbReference type="EC" id="2.7.13.3" evidence="3"/>
<comment type="subcellular location">
    <subcellularLocation>
        <location evidence="2">Cell membrane</location>
    </subcellularLocation>
</comment>
<reference evidence="4" key="1">
    <citation type="submission" date="2022-12" db="EMBL/GenBank/DDBJ databases">
        <authorList>
            <person name="Krivoruchko A.V."/>
            <person name="Elkin A."/>
        </authorList>
    </citation>
    <scope>NUCLEOTIDE SEQUENCE</scope>
    <source>
        <strain evidence="4">IEGM 1391</strain>
    </source>
</reference>
<keyword evidence="5" id="KW-1185">Reference proteome</keyword>
<dbReference type="SUPFAM" id="SSF47384">
    <property type="entry name" value="Homodimeric domain of signal transducing histidine kinase"/>
    <property type="match status" value="1"/>
</dbReference>
<evidence type="ECO:0000313" key="5">
    <source>
        <dbReference type="Proteomes" id="UP001081071"/>
    </source>
</evidence>
<name>A0ABT4MMW1_9NOCA</name>
<comment type="caution">
    <text evidence="4">The sequence shown here is derived from an EMBL/GenBank/DDBJ whole genome shotgun (WGS) entry which is preliminary data.</text>
</comment>
<protein>
    <recommendedName>
        <fullName evidence="3">histidine kinase</fullName>
        <ecNumber evidence="3">2.7.13.3</ecNumber>
    </recommendedName>
</protein>
<dbReference type="EMBL" id="JAPWIJ010000060">
    <property type="protein sequence ID" value="MCZ4522343.1"/>
    <property type="molecule type" value="Genomic_DNA"/>
</dbReference>
<evidence type="ECO:0000256" key="1">
    <source>
        <dbReference type="ARBA" id="ARBA00000085"/>
    </source>
</evidence>
<dbReference type="Proteomes" id="UP001081071">
    <property type="component" value="Unassembled WGS sequence"/>
</dbReference>
<organism evidence="4 5">
    <name type="scientific">Rhodococcus ruber</name>
    <dbReference type="NCBI Taxonomy" id="1830"/>
    <lineage>
        <taxon>Bacteria</taxon>
        <taxon>Bacillati</taxon>
        <taxon>Actinomycetota</taxon>
        <taxon>Actinomycetes</taxon>
        <taxon>Mycobacteriales</taxon>
        <taxon>Nocardiaceae</taxon>
        <taxon>Rhodococcus</taxon>
    </lineage>
</organism>
<dbReference type="InterPro" id="IPR036097">
    <property type="entry name" value="HisK_dim/P_sf"/>
</dbReference>
<sequence length="69" mass="7508">AERVSTALTASHAFEKERRRVAALAEADEAKTRLLENVGLEFRTPLTLLAGPLDAVRVSTTSILTDSDR</sequence>
<proteinExistence type="predicted"/>
<feature type="non-terminal residue" evidence="4">
    <location>
        <position position="69"/>
    </location>
</feature>
<evidence type="ECO:0000256" key="3">
    <source>
        <dbReference type="ARBA" id="ARBA00012438"/>
    </source>
</evidence>